<keyword evidence="2" id="KW-1185">Reference proteome</keyword>
<keyword evidence="1" id="KW-0808">Transferase</keyword>
<reference evidence="1" key="1">
    <citation type="submission" date="2019-04" db="EMBL/GenBank/DDBJ databases">
        <title>Microbes associate with the intestines of laboratory mice.</title>
        <authorList>
            <person name="Navarre W."/>
            <person name="Wong E."/>
            <person name="Huang K."/>
            <person name="Tropini C."/>
            <person name="Ng K."/>
            <person name="Yu B."/>
        </authorList>
    </citation>
    <scope>NUCLEOTIDE SEQUENCE</scope>
    <source>
        <strain evidence="1">NM73_A23</strain>
    </source>
</reference>
<protein>
    <submittedName>
        <fullName evidence="1">Phosphoribosyltransferase</fullName>
    </submittedName>
</protein>
<keyword evidence="1" id="KW-0328">Glycosyltransferase</keyword>
<organism evidence="1 2">
    <name type="scientific">Palleniella muris</name>
    <dbReference type="NCBI Taxonomy" id="3038145"/>
    <lineage>
        <taxon>Bacteria</taxon>
        <taxon>Pseudomonadati</taxon>
        <taxon>Bacteroidota</taxon>
        <taxon>Bacteroidia</taxon>
        <taxon>Bacteroidales</taxon>
        <taxon>Prevotellaceae</taxon>
        <taxon>Palleniella</taxon>
    </lineage>
</organism>
<accession>A0AC61QPJ3</accession>
<gene>
    <name evidence="1" type="ORF">E5358_08170</name>
</gene>
<sequence>MAKVTDEKVKRQLEKKTTFFLKYFPVRIKNVGEDAVEARKLVWAFKDAEDGACEKVARMTSDYINKEYGGRAKDIVFVCVPASTQEQNENRYRKFCERVNEMTGIRNGFPHVRISCDRLAVHEHRHDKTVRMAQVIEFDDDYFYGKDVVVMDDIITTGMSYALFANQLEVFGANVLGGIFLGRTHYRYGK</sequence>
<dbReference type="EMBL" id="SRZC01000012">
    <property type="protein sequence ID" value="TGX82032.1"/>
    <property type="molecule type" value="Genomic_DNA"/>
</dbReference>
<name>A0AC61QPJ3_9BACT</name>
<comment type="caution">
    <text evidence="1">The sequence shown here is derived from an EMBL/GenBank/DDBJ whole genome shotgun (WGS) entry which is preliminary data.</text>
</comment>
<evidence type="ECO:0000313" key="1">
    <source>
        <dbReference type="EMBL" id="TGX82032.1"/>
    </source>
</evidence>
<evidence type="ECO:0000313" key="2">
    <source>
        <dbReference type="Proteomes" id="UP000308886"/>
    </source>
</evidence>
<proteinExistence type="predicted"/>
<dbReference type="Proteomes" id="UP000308886">
    <property type="component" value="Unassembled WGS sequence"/>
</dbReference>